<feature type="non-terminal residue" evidence="1">
    <location>
        <position position="84"/>
    </location>
</feature>
<accession>A0ABC8RBW3</accession>
<organism evidence="1 2">
    <name type="scientific">Ilex paraguariensis</name>
    <name type="common">yerba mate</name>
    <dbReference type="NCBI Taxonomy" id="185542"/>
    <lineage>
        <taxon>Eukaryota</taxon>
        <taxon>Viridiplantae</taxon>
        <taxon>Streptophyta</taxon>
        <taxon>Embryophyta</taxon>
        <taxon>Tracheophyta</taxon>
        <taxon>Spermatophyta</taxon>
        <taxon>Magnoliopsida</taxon>
        <taxon>eudicotyledons</taxon>
        <taxon>Gunneridae</taxon>
        <taxon>Pentapetalae</taxon>
        <taxon>asterids</taxon>
        <taxon>campanulids</taxon>
        <taxon>Aquifoliales</taxon>
        <taxon>Aquifoliaceae</taxon>
        <taxon>Ilex</taxon>
    </lineage>
</organism>
<evidence type="ECO:0000313" key="1">
    <source>
        <dbReference type="EMBL" id="CAK9142267.1"/>
    </source>
</evidence>
<proteinExistence type="predicted"/>
<gene>
    <name evidence="1" type="ORF">ILEXP_LOCUS9922</name>
</gene>
<name>A0ABC8RBW3_9AQUA</name>
<keyword evidence="2" id="KW-1185">Reference proteome</keyword>
<protein>
    <submittedName>
        <fullName evidence="1">Uncharacterized protein</fullName>
    </submittedName>
</protein>
<dbReference type="Proteomes" id="UP001642360">
    <property type="component" value="Unassembled WGS sequence"/>
</dbReference>
<dbReference type="AlphaFoldDB" id="A0ABC8RBW3"/>
<comment type="caution">
    <text evidence="1">The sequence shown here is derived from an EMBL/GenBank/DDBJ whole genome shotgun (WGS) entry which is preliminary data.</text>
</comment>
<sequence length="84" mass="9614">MEPTTIRGLCLSGITLMPFILCKIKMNLSGYAMGNELLEVNFVDQHWEYAVPVLLLESFINGKSKTFSWRHLEKTWFSSPVSDC</sequence>
<evidence type="ECO:0000313" key="2">
    <source>
        <dbReference type="Proteomes" id="UP001642360"/>
    </source>
</evidence>
<reference evidence="1 2" key="1">
    <citation type="submission" date="2024-02" db="EMBL/GenBank/DDBJ databases">
        <authorList>
            <person name="Vignale AGUSTIN F."/>
            <person name="Sosa J E."/>
            <person name="Modenutti C."/>
        </authorList>
    </citation>
    <scope>NUCLEOTIDE SEQUENCE [LARGE SCALE GENOMIC DNA]</scope>
</reference>
<dbReference type="EMBL" id="CAUOFW020001212">
    <property type="protein sequence ID" value="CAK9142267.1"/>
    <property type="molecule type" value="Genomic_DNA"/>
</dbReference>